<evidence type="ECO:0000256" key="2">
    <source>
        <dbReference type="ARBA" id="ARBA00022692"/>
    </source>
</evidence>
<evidence type="ECO:0000256" key="11">
    <source>
        <dbReference type="SAM" id="SignalP"/>
    </source>
</evidence>
<evidence type="ECO:0000313" key="13">
    <source>
        <dbReference type="EMBL" id="CAK8672419.1"/>
    </source>
</evidence>
<evidence type="ECO:0000259" key="12">
    <source>
        <dbReference type="PROSITE" id="PS50268"/>
    </source>
</evidence>
<evidence type="ECO:0000256" key="5">
    <source>
        <dbReference type="ARBA" id="ARBA00022837"/>
    </source>
</evidence>
<feature type="domain" description="Cadherin" evidence="12">
    <location>
        <begin position="1316"/>
        <end position="1455"/>
    </location>
</feature>
<feature type="domain" description="Cadherin" evidence="12">
    <location>
        <begin position="2043"/>
        <end position="2159"/>
    </location>
</feature>
<feature type="domain" description="Cadherin" evidence="12">
    <location>
        <begin position="1686"/>
        <end position="1788"/>
    </location>
</feature>
<sequence length="2421" mass="269947">MKCFAATAIVLLNLVVNSYTFRNEAVFFTNTWEWSMNESAPIGSRPHISNTNEEVKLTASVTDSVIFSVQGEIGTKYFTVDGDRDGNGIVKLRKQFDREVDSEYFVKFAVRNGEYKEEKEAHIRIIDANDNPPIFEKIRYEFRIPENAPRGTEVGRIRAHDPDEREGGEVRYTLEEEGDPNPFEIIFTSGRILILQENIDYEELTTYRLLAVARDQDRNNPLSSSVTIVIHVDDIQDTDPIFENLPYNRTIDENTDVGAEVVSIQAVDGDRGIPNDIAYSLIAGDDVGNFLMTSNRVRVAKNIDRDRAGFNGVFRLTVRATELSTRGSSGGAYKEVSFEINIRDLNDEKPKFDKSNRCSYQLSLPESTPVGTLLPLGRVTDNDQGANSDVTMSVDWRKKDMVTVTPVTFRQSADISLVLIRPLDYESSRRLEFKIFANETNKPRTHTPCDIRINVENENDNAPVFEESNYQVNLSESTPVDSIILQAVAHDTDIGDFGRVLYSLENSRGEIKIRRRTGAIRLTKELDYEDSQTKQYLLSARDIAEYPQTARALLTINVLDENDNPPTFLPTMPSPTVKENVRAEGIATIQATDADTFPHDLITYSIGDGPYSEHFSIDSQSGVVNVVEPLDYESVQEGRIELDMVASDSVFTSTATLVVYVEDENDQSPEFIQIHDFNVTENIGGGILVGSVVARDFDSGRNGEVSYYVTSGQEKFVEVFQLNEETGEIRTKPGISPDYERFNLYDITVTSQDGGSPSRSTSRSLRITVNDVNDNPPKFEKPFYEVTLDENERLRGLRVRATDVDSGENAVVRYRITKGNIGRTFGVSEENGLIYDRRRLDFETLGGRVTLEVSAEDNGKEKLSSTTQVDIIINDVNDNPPTFRPGTQTMFQVLENIVSPTVASFNAYDRDTGGNAKVTYSIAKGNDEGRFSISPLDGEVRVAHGAELDRETQAYYNLTICANNTEASPPLHATLDIVVQVLDVNDNTPEFIDLASSLNVSENTALLSFYRLRAHDSDSGSYGEVVYSIDSPDGVFIVDAKSGVIDLVKPILDREKSDRYILTVTASDNPLDPANSRSTTKTITILVDDDNDERPQFLGSTPYQATIFEETSPGTALTFTGDTLRAEDKDDGLNAELTYTIRGEMASSFRIDHETGIIQNLVNLDRERLRSDVFEITVRATDGGGLYSDAVVRITIVDINDNHPLFDRRNLKFENKILESAQPGHAATQVVASDLDKGQNGQIHYRIASGGYDKFVINPETGVISLAPGQYLDREEMEKYKLRIIATDLAPTNPKSSQTYVRISVDDVNDSRPRFYENFRSTTVRENSAVGRRLTQLSATDDDLEPSLSFSMTTVSMYDALGRPLVVDSSVDDVMQTEYEDILSWFQLNATTGELTLQSSNPSAHSTVDRERSSLVVINFKVRDNACSNEELAESLQQITLRIDIEDQNDNSPEIEILTNDYTDMGDEGVIVDVTEECAKMTRLFAIAAHDPDFGKNGRVVFDLENLGVNMVTLTPDNPGVIFSSTRFDRESLARTGGSGWVNVTIVARDSGPSPSRFTSLPVHFRVNDINDNKPKFLSNSYKVSVSEDTAPGSFVKSVTATDSDDGDFGEVRYSLFGAMGFFDIHPRNGRILVAKALDRELYDRHIFTVIAKDNIRGAEENRFESTAQVTVFVTDVNDNIPVFTQPHPQPITVYEDTSPRTSVAMVKATDPDEGDNGRIVYSMTSFIDCFTVDRVRGDVTISRQILVSPRTPVVGNITIFATDGGGLESNVTLQVEIVDVNNHAPEFTAPKFNFIPILEEQPAGLFVTQVNATDRDIGSNGIVRYKMENQFENKFFVDERTGRVATLQKLDREKRSSYALAIEAHDLGNPPRYSYQRKTLTIQLIDVNDNRPTFARSGPQGATQTLSVAEDALVGKVIGNLKRATDPDENPRVHYHILEQDKSGRGKEIFRLEGRHILLNLPLDRESTDRYNLIIGATNNENFTRPFTEGRWDATVQLQPSGLQANRIYQPVSLTWSPANDPTLLSLTISVDDVIDEAPKFHRSEYVAAVLNDAQPDTFVIKMNATDNDVNDALKYSITKSKLIKSDETSSNADGTFVIKSRDGTVSTKSRISDQDGYYLLTILATDLANLNATTTLKIEVYRDSQRIQFIVYSPPDVVSEQRSKFREMLRNITGSIVSVVDIKGHVTSSKPRDVMTSDVTIQVFDTETSKDEIIRRLRDGKSHIQRLFKNYSFREKTDKENTSDPRMLRAGFVILLILLIIIIICFLIIFIHMRRTHKKEIEELKAALLDEIAPDGNIMPRRVANITDNSNNDKPEKPSNRDSGSEKSRSSYVQDQKAHAQHSVIRSCTATNAPTIADTLLWSPSAPRAATTRSVNAARLNSPSEDTRDTFENDIILHAPGCGGKSLTPLHGSDSNSSF</sequence>
<feature type="domain" description="Cadherin" evidence="12">
    <location>
        <begin position="885"/>
        <end position="991"/>
    </location>
</feature>
<feature type="region of interest" description="Disordered" evidence="9">
    <location>
        <begin position="2369"/>
        <end position="2391"/>
    </location>
</feature>
<organism evidence="13 14">
    <name type="scientific">Clavelina lepadiformis</name>
    <name type="common">Light-bulb sea squirt</name>
    <name type="synonym">Ascidia lepadiformis</name>
    <dbReference type="NCBI Taxonomy" id="159417"/>
    <lineage>
        <taxon>Eukaryota</taxon>
        <taxon>Metazoa</taxon>
        <taxon>Chordata</taxon>
        <taxon>Tunicata</taxon>
        <taxon>Ascidiacea</taxon>
        <taxon>Aplousobranchia</taxon>
        <taxon>Clavelinidae</taxon>
        <taxon>Clavelina</taxon>
    </lineage>
</organism>
<feature type="domain" description="Cadherin" evidence="12">
    <location>
        <begin position="243"/>
        <end position="352"/>
    </location>
</feature>
<keyword evidence="4" id="KW-0677">Repeat</keyword>
<evidence type="ECO:0000256" key="8">
    <source>
        <dbReference type="PROSITE-ProRule" id="PRU00043"/>
    </source>
</evidence>
<feature type="domain" description="Cadherin" evidence="12">
    <location>
        <begin position="1099"/>
        <end position="1206"/>
    </location>
</feature>
<feature type="compositionally biased region" description="Polar residues" evidence="9">
    <location>
        <begin position="2373"/>
        <end position="2386"/>
    </location>
</feature>
<feature type="domain" description="Cadherin" evidence="12">
    <location>
        <begin position="28"/>
        <end position="135"/>
    </location>
</feature>
<dbReference type="InterPro" id="IPR020894">
    <property type="entry name" value="Cadherin_CS"/>
</dbReference>
<feature type="domain" description="Cadherin" evidence="12">
    <location>
        <begin position="1901"/>
        <end position="2042"/>
    </location>
</feature>
<dbReference type="Proteomes" id="UP001642483">
    <property type="component" value="Unassembled WGS sequence"/>
</dbReference>
<feature type="domain" description="Cadherin" evidence="12">
    <location>
        <begin position="569"/>
        <end position="671"/>
    </location>
</feature>
<feature type="domain" description="Cadherin" evidence="12">
    <location>
        <begin position="1578"/>
        <end position="1684"/>
    </location>
</feature>
<evidence type="ECO:0000256" key="9">
    <source>
        <dbReference type="SAM" id="MobiDB-lite"/>
    </source>
</evidence>
<dbReference type="PANTHER" id="PTHR24027">
    <property type="entry name" value="CADHERIN-23"/>
    <property type="match status" value="1"/>
</dbReference>
<keyword evidence="3 11" id="KW-0732">Signal</keyword>
<evidence type="ECO:0000256" key="6">
    <source>
        <dbReference type="ARBA" id="ARBA00022989"/>
    </source>
</evidence>
<comment type="subcellular location">
    <subcellularLocation>
        <location evidence="1">Membrane</location>
        <topology evidence="1">Single-pass membrane protein</topology>
    </subcellularLocation>
</comment>
<keyword evidence="6 10" id="KW-1133">Transmembrane helix</keyword>
<dbReference type="Gene3D" id="2.60.40.60">
    <property type="entry name" value="Cadherins"/>
    <property type="match status" value="19"/>
</dbReference>
<reference evidence="13 14" key="1">
    <citation type="submission" date="2024-02" db="EMBL/GenBank/DDBJ databases">
        <authorList>
            <person name="Daric V."/>
            <person name="Darras S."/>
        </authorList>
    </citation>
    <scope>NUCLEOTIDE SEQUENCE [LARGE SCALE GENOMIC DNA]</scope>
</reference>
<dbReference type="InterPro" id="IPR002126">
    <property type="entry name" value="Cadherin-like_dom"/>
</dbReference>
<dbReference type="InterPro" id="IPR039808">
    <property type="entry name" value="Cadherin"/>
</dbReference>
<keyword evidence="2 10" id="KW-0812">Transmembrane</keyword>
<evidence type="ECO:0000256" key="4">
    <source>
        <dbReference type="ARBA" id="ARBA00022737"/>
    </source>
</evidence>
<dbReference type="PROSITE" id="PS00232">
    <property type="entry name" value="CADHERIN_1"/>
    <property type="match status" value="9"/>
</dbReference>
<dbReference type="CDD" id="cd11304">
    <property type="entry name" value="Cadherin_repeat"/>
    <property type="match status" value="19"/>
</dbReference>
<dbReference type="SUPFAM" id="SSF49313">
    <property type="entry name" value="Cadherin-like"/>
    <property type="match status" value="19"/>
</dbReference>
<evidence type="ECO:0000256" key="1">
    <source>
        <dbReference type="ARBA" id="ARBA00004167"/>
    </source>
</evidence>
<evidence type="ECO:0000256" key="3">
    <source>
        <dbReference type="ARBA" id="ARBA00022729"/>
    </source>
</evidence>
<feature type="transmembrane region" description="Helical" evidence="10">
    <location>
        <begin position="2252"/>
        <end position="2273"/>
    </location>
</feature>
<feature type="signal peptide" evidence="11">
    <location>
        <begin position="1"/>
        <end position="20"/>
    </location>
</feature>
<feature type="region of interest" description="Disordered" evidence="9">
    <location>
        <begin position="2304"/>
        <end position="2347"/>
    </location>
</feature>
<feature type="domain" description="Cadherin" evidence="12">
    <location>
        <begin position="780"/>
        <end position="883"/>
    </location>
</feature>
<evidence type="ECO:0000256" key="7">
    <source>
        <dbReference type="ARBA" id="ARBA00023136"/>
    </source>
</evidence>
<dbReference type="InterPro" id="IPR015919">
    <property type="entry name" value="Cadherin-like_sf"/>
</dbReference>
<feature type="domain" description="Cadherin" evidence="12">
    <location>
        <begin position="466"/>
        <end position="568"/>
    </location>
</feature>
<dbReference type="SMART" id="SM00112">
    <property type="entry name" value="CA"/>
    <property type="match status" value="19"/>
</dbReference>
<accession>A0ABP0EY62</accession>
<feature type="domain" description="Cadherin" evidence="12">
    <location>
        <begin position="136"/>
        <end position="242"/>
    </location>
</feature>
<proteinExistence type="predicted"/>
<feature type="domain" description="Cadherin" evidence="12">
    <location>
        <begin position="356"/>
        <end position="465"/>
    </location>
</feature>
<evidence type="ECO:0000313" key="14">
    <source>
        <dbReference type="Proteomes" id="UP001642483"/>
    </source>
</evidence>
<comment type="caution">
    <text evidence="13">The sequence shown here is derived from an EMBL/GenBank/DDBJ whole genome shotgun (WGS) entry which is preliminary data.</text>
</comment>
<protein>
    <recommendedName>
        <fullName evidence="12">Cadherin domain-containing protein</fullName>
    </recommendedName>
</protein>
<dbReference type="Pfam" id="PF00028">
    <property type="entry name" value="Cadherin"/>
    <property type="match status" value="15"/>
</dbReference>
<feature type="chain" id="PRO_5046060273" description="Cadherin domain-containing protein" evidence="11">
    <location>
        <begin position="21"/>
        <end position="2421"/>
    </location>
</feature>
<feature type="domain" description="Cadherin" evidence="12">
    <location>
        <begin position="1790"/>
        <end position="1895"/>
    </location>
</feature>
<keyword evidence="5 8" id="KW-0106">Calcium</keyword>
<gene>
    <name evidence="13" type="ORF">CVLEPA_LOCUS1374</name>
</gene>
<dbReference type="PANTHER" id="PTHR24027:SF422">
    <property type="entry name" value="CADHERIN DOMAIN-CONTAINING PROTEIN"/>
    <property type="match status" value="1"/>
</dbReference>
<dbReference type="PRINTS" id="PR00205">
    <property type="entry name" value="CADHERIN"/>
</dbReference>
<feature type="domain" description="Cadherin" evidence="12">
    <location>
        <begin position="1209"/>
        <end position="1315"/>
    </location>
</feature>
<feature type="compositionally biased region" description="Basic and acidic residues" evidence="9">
    <location>
        <begin position="2313"/>
        <end position="2331"/>
    </location>
</feature>
<evidence type="ECO:0000256" key="10">
    <source>
        <dbReference type="SAM" id="Phobius"/>
    </source>
</evidence>
<feature type="domain" description="Cadherin" evidence="12">
    <location>
        <begin position="992"/>
        <end position="1097"/>
    </location>
</feature>
<keyword evidence="7 10" id="KW-0472">Membrane</keyword>
<feature type="domain" description="Cadherin" evidence="12">
    <location>
        <begin position="1472"/>
        <end position="1577"/>
    </location>
</feature>
<dbReference type="PROSITE" id="PS50268">
    <property type="entry name" value="CADHERIN_2"/>
    <property type="match status" value="19"/>
</dbReference>
<feature type="domain" description="Cadherin" evidence="12">
    <location>
        <begin position="671"/>
        <end position="779"/>
    </location>
</feature>
<dbReference type="EMBL" id="CAWYQH010000001">
    <property type="protein sequence ID" value="CAK8672419.1"/>
    <property type="molecule type" value="Genomic_DNA"/>
</dbReference>
<keyword evidence="14" id="KW-1185">Reference proteome</keyword>
<name>A0ABP0EY62_CLALP</name>